<evidence type="ECO:0000256" key="4">
    <source>
        <dbReference type="ARBA" id="ARBA00023136"/>
    </source>
</evidence>
<dbReference type="GO" id="GO:0016874">
    <property type="term" value="F:ligase activity"/>
    <property type="evidence" value="ECO:0007669"/>
    <property type="project" value="UniProtKB-KW"/>
</dbReference>
<comment type="subcellular location">
    <subcellularLocation>
        <location evidence="1">Membrane</location>
        <topology evidence="1">Multi-pass membrane protein</topology>
    </subcellularLocation>
</comment>
<dbReference type="AlphaFoldDB" id="A0A444JH09"/>
<name>A0A444JH09_9BACT</name>
<sequence length="861" mass="97165">MNPTPEQKSPPARSFRDRVGEVNSLLPALLAFALPLSTSAVSVLAILILLLWLIEGRFAEKGVEIFSHPVAVAVLAFLALLCLGLLWTDNPAAGIEVLKDQWKLALLPVFLTAAAYRHRSLYLYAFLGGMTLAMSITFLARFDLVHYADVSPTHLTPKTFHVIYNPLLAFATYLVFHEAIWGRAGQRLPVVRAALFGLAGLMTVNMFMTEGRTGQAVFLVLMGLLLFHIFAKNRLKATLAALLLLPAICITGYLYSPTFQQRVNTARQEIEDFRKNPDTSVGMRLLFFQNSLEIIRHHPWLGAGTGDFQSAYAEVNRKRSPASIATDNPHNQYILIGAMLGVTGILLFLLIFIVMFVQAKLLPDDCRRIRMALPLFFLVIMLAESYLTVYQTAFFFVVMTAALYKEKSDERLQKFLAGEKTKKCWLILSYRANIPGSACSQHIDDRLPFFQEQGIEPILLSGPVGKPSERWIHYRTLSLAPSGIRFELRHFLRRHLHKRWQFKLVETLCMVPIFPFYLLEKIIINMESEWSWCFFASVRGFLLCQQLRPEVVYSTGGSASAHIAALLIKRWTGCTWIAETQDPLVHDHGWRRGKRVLQVYKVLEKKICQHADAFVFLVHAAMQHCSSRTEGQCRGAVVYPGSIPDLFQQQFTKGARCHFAHFGSLAGTRNLVIFFQALHQILIRHTGNDGLRDKVRVDVYGSFDEDSEREMERLELSDLVIRHGTVSRQKALTAMQQTDCLLVIQNIIYFSCETIPSKVYEYLLTGRPIIGLVYKNEELDNMLREHGHQAVPAENVQAIAEAVEKILDDFMQEEQNGNRSAMAGNTSDSPLPTVADAVRKLIALAEGTEEAEGKRLQHVAE</sequence>
<evidence type="ECO:0000256" key="1">
    <source>
        <dbReference type="ARBA" id="ARBA00004141"/>
    </source>
</evidence>
<dbReference type="GO" id="GO:0016020">
    <property type="term" value="C:membrane"/>
    <property type="evidence" value="ECO:0007669"/>
    <property type="project" value="UniProtKB-SubCell"/>
</dbReference>
<reference evidence="8 9" key="1">
    <citation type="submission" date="2017-01" db="EMBL/GenBank/DDBJ databases">
        <title>The cable genome- insights into the physiology and evolution of filamentous bacteria capable of sulfide oxidation via long distance electron transfer.</title>
        <authorList>
            <person name="Schreiber L."/>
            <person name="Bjerg J.T."/>
            <person name="Boggild A."/>
            <person name="Van De Vossenberg J."/>
            <person name="Meysman F."/>
            <person name="Nielsen L.P."/>
            <person name="Schramm A."/>
            <person name="Kjeldsen K.U."/>
        </authorList>
    </citation>
    <scope>NUCLEOTIDE SEQUENCE [LARGE SCALE GENOMIC DNA]</scope>
    <source>
        <strain evidence="8">A5</strain>
    </source>
</reference>
<dbReference type="Gene3D" id="3.40.50.2000">
    <property type="entry name" value="Glycogen Phosphorylase B"/>
    <property type="match status" value="1"/>
</dbReference>
<organism evidence="8 9">
    <name type="scientific">Candidatus Electrothrix marina</name>
    <dbReference type="NCBI Taxonomy" id="1859130"/>
    <lineage>
        <taxon>Bacteria</taxon>
        <taxon>Pseudomonadati</taxon>
        <taxon>Thermodesulfobacteriota</taxon>
        <taxon>Desulfobulbia</taxon>
        <taxon>Desulfobulbales</taxon>
        <taxon>Desulfobulbaceae</taxon>
        <taxon>Candidatus Electrothrix</taxon>
    </lineage>
</organism>
<feature type="transmembrane region" description="Helical" evidence="5">
    <location>
        <begin position="190"/>
        <end position="208"/>
    </location>
</feature>
<comment type="caution">
    <text evidence="8">The sequence shown here is derived from an EMBL/GenBank/DDBJ whole genome shotgun (WGS) entry which is preliminary data.</text>
</comment>
<evidence type="ECO:0000256" key="5">
    <source>
        <dbReference type="SAM" id="Phobius"/>
    </source>
</evidence>
<keyword evidence="4 5" id="KW-0472">Membrane</keyword>
<feature type="transmembrane region" description="Helical" evidence="5">
    <location>
        <begin position="28"/>
        <end position="54"/>
    </location>
</feature>
<proteinExistence type="predicted"/>
<feature type="transmembrane region" description="Helical" evidence="5">
    <location>
        <begin position="371"/>
        <end position="404"/>
    </location>
</feature>
<accession>A0A444JH09</accession>
<evidence type="ECO:0000256" key="2">
    <source>
        <dbReference type="ARBA" id="ARBA00022692"/>
    </source>
</evidence>
<feature type="transmembrane region" description="Helical" evidence="5">
    <location>
        <begin position="66"/>
        <end position="88"/>
    </location>
</feature>
<feature type="transmembrane region" description="Helical" evidence="5">
    <location>
        <begin position="162"/>
        <end position="181"/>
    </location>
</feature>
<protein>
    <submittedName>
        <fullName evidence="8">O-antigen ligase</fullName>
    </submittedName>
</protein>
<feature type="domain" description="O-antigen ligase-related" evidence="7">
    <location>
        <begin position="199"/>
        <end position="349"/>
    </location>
</feature>
<feature type="transmembrane region" description="Helical" evidence="5">
    <location>
        <begin position="238"/>
        <end position="255"/>
    </location>
</feature>
<dbReference type="PANTHER" id="PTHR37422">
    <property type="entry name" value="TEICHURONIC ACID BIOSYNTHESIS PROTEIN TUAE"/>
    <property type="match status" value="1"/>
</dbReference>
<keyword evidence="3 5" id="KW-1133">Transmembrane helix</keyword>
<keyword evidence="9" id="KW-1185">Reference proteome</keyword>
<dbReference type="InterPro" id="IPR007016">
    <property type="entry name" value="O-antigen_ligase-rel_domated"/>
</dbReference>
<keyword evidence="2 5" id="KW-0812">Transmembrane</keyword>
<dbReference type="InterPro" id="IPR001296">
    <property type="entry name" value="Glyco_trans_1"/>
</dbReference>
<dbReference type="SUPFAM" id="SSF53756">
    <property type="entry name" value="UDP-Glycosyltransferase/glycogen phosphorylase"/>
    <property type="match status" value="1"/>
</dbReference>
<keyword evidence="8" id="KW-0436">Ligase</keyword>
<dbReference type="PANTHER" id="PTHR37422:SF13">
    <property type="entry name" value="LIPOPOLYSACCHARIDE BIOSYNTHESIS PROTEIN PA4999-RELATED"/>
    <property type="match status" value="1"/>
</dbReference>
<evidence type="ECO:0000313" key="9">
    <source>
        <dbReference type="Proteomes" id="UP000288892"/>
    </source>
</evidence>
<dbReference type="Proteomes" id="UP000288892">
    <property type="component" value="Unassembled WGS sequence"/>
</dbReference>
<dbReference type="Pfam" id="PF00534">
    <property type="entry name" value="Glycos_transf_1"/>
    <property type="match status" value="1"/>
</dbReference>
<evidence type="ECO:0000259" key="7">
    <source>
        <dbReference type="Pfam" id="PF04932"/>
    </source>
</evidence>
<evidence type="ECO:0000256" key="3">
    <source>
        <dbReference type="ARBA" id="ARBA00022989"/>
    </source>
</evidence>
<feature type="transmembrane region" description="Helical" evidence="5">
    <location>
        <begin position="214"/>
        <end position="231"/>
    </location>
</feature>
<feature type="transmembrane region" description="Helical" evidence="5">
    <location>
        <begin position="333"/>
        <end position="359"/>
    </location>
</feature>
<dbReference type="EMBL" id="MTKS01000016">
    <property type="protein sequence ID" value="RWX52369.1"/>
    <property type="molecule type" value="Genomic_DNA"/>
</dbReference>
<feature type="domain" description="Glycosyl transferase family 1" evidence="6">
    <location>
        <begin position="659"/>
        <end position="810"/>
    </location>
</feature>
<dbReference type="InterPro" id="IPR051533">
    <property type="entry name" value="WaaL-like"/>
</dbReference>
<evidence type="ECO:0000313" key="8">
    <source>
        <dbReference type="EMBL" id="RWX52369.1"/>
    </source>
</evidence>
<gene>
    <name evidence="8" type="ORF">VU01_10162</name>
</gene>
<feature type="transmembrane region" description="Helical" evidence="5">
    <location>
        <begin position="121"/>
        <end position="142"/>
    </location>
</feature>
<evidence type="ECO:0000259" key="6">
    <source>
        <dbReference type="Pfam" id="PF00534"/>
    </source>
</evidence>
<dbReference type="Pfam" id="PF04932">
    <property type="entry name" value="Wzy_C"/>
    <property type="match status" value="1"/>
</dbReference>